<dbReference type="InterPro" id="IPR036426">
    <property type="entry name" value="Bulb-type_lectin_dom_sf"/>
</dbReference>
<dbReference type="SUPFAM" id="SSF51110">
    <property type="entry name" value="alpha-D-mannose-specific plant lectins"/>
    <property type="match status" value="1"/>
</dbReference>
<reference evidence="2" key="1">
    <citation type="journal article" date="2023" name="Science">
        <title>Genome structures resolve the early diversification of teleost fishes.</title>
        <authorList>
            <person name="Parey E."/>
            <person name="Louis A."/>
            <person name="Montfort J."/>
            <person name="Bouchez O."/>
            <person name="Roques C."/>
            <person name="Iampietro C."/>
            <person name="Lluch J."/>
            <person name="Castinel A."/>
            <person name="Donnadieu C."/>
            <person name="Desvignes T."/>
            <person name="Floi Bucao C."/>
            <person name="Jouanno E."/>
            <person name="Wen M."/>
            <person name="Mejri S."/>
            <person name="Dirks R."/>
            <person name="Jansen H."/>
            <person name="Henkel C."/>
            <person name="Chen W.J."/>
            <person name="Zahm M."/>
            <person name="Cabau C."/>
            <person name="Klopp C."/>
            <person name="Thompson A.W."/>
            <person name="Robinson-Rechavi M."/>
            <person name="Braasch I."/>
            <person name="Lecointre G."/>
            <person name="Bobe J."/>
            <person name="Postlethwait J.H."/>
            <person name="Berthelot C."/>
            <person name="Roest Crollius H."/>
            <person name="Guiguen Y."/>
        </authorList>
    </citation>
    <scope>NUCLEOTIDE SEQUENCE</scope>
    <source>
        <strain evidence="2">WJC10195</strain>
    </source>
</reference>
<sequence>MATLSSMAGIPFGLPVPASSEAHRLCMQNDCNFVMYKKSDDPMWHTNTHKSSCNMCRMHLRDDGNLVLEKDGEDIWTSATSKGMK</sequence>
<comment type="caution">
    <text evidence="2">The sequence shown here is derived from an EMBL/GenBank/DDBJ whole genome shotgun (WGS) entry which is preliminary data.</text>
</comment>
<dbReference type="Pfam" id="PF01453">
    <property type="entry name" value="B_lectin"/>
    <property type="match status" value="1"/>
</dbReference>
<protein>
    <recommendedName>
        <fullName evidence="1">Bulb-type lectin domain-containing protein</fullName>
    </recommendedName>
</protein>
<dbReference type="OrthoDB" id="1884773at2759"/>
<gene>
    <name evidence="2" type="ORF">SKAU_G00056880</name>
</gene>
<dbReference type="Gene3D" id="2.90.10.10">
    <property type="entry name" value="Bulb-type lectin domain"/>
    <property type="match status" value="1"/>
</dbReference>
<feature type="domain" description="Bulb-type lectin" evidence="1">
    <location>
        <begin position="1"/>
        <end position="85"/>
    </location>
</feature>
<name>A0A9Q1J9Z5_SYNKA</name>
<dbReference type="PROSITE" id="PS50927">
    <property type="entry name" value="BULB_LECTIN"/>
    <property type="match status" value="1"/>
</dbReference>
<dbReference type="Proteomes" id="UP001152622">
    <property type="component" value="Chromosome 2"/>
</dbReference>
<evidence type="ECO:0000259" key="1">
    <source>
        <dbReference type="PROSITE" id="PS50927"/>
    </source>
</evidence>
<evidence type="ECO:0000313" key="3">
    <source>
        <dbReference type="Proteomes" id="UP001152622"/>
    </source>
</evidence>
<organism evidence="2 3">
    <name type="scientific">Synaphobranchus kaupii</name>
    <name type="common">Kaup's arrowtooth eel</name>
    <dbReference type="NCBI Taxonomy" id="118154"/>
    <lineage>
        <taxon>Eukaryota</taxon>
        <taxon>Metazoa</taxon>
        <taxon>Chordata</taxon>
        <taxon>Craniata</taxon>
        <taxon>Vertebrata</taxon>
        <taxon>Euteleostomi</taxon>
        <taxon>Actinopterygii</taxon>
        <taxon>Neopterygii</taxon>
        <taxon>Teleostei</taxon>
        <taxon>Anguilliformes</taxon>
        <taxon>Synaphobranchidae</taxon>
        <taxon>Synaphobranchus</taxon>
    </lineage>
</organism>
<accession>A0A9Q1J9Z5</accession>
<keyword evidence="3" id="KW-1185">Reference proteome</keyword>
<dbReference type="AlphaFoldDB" id="A0A9Q1J9Z5"/>
<dbReference type="InterPro" id="IPR001480">
    <property type="entry name" value="Bulb-type_lectin_dom"/>
</dbReference>
<proteinExistence type="predicted"/>
<evidence type="ECO:0000313" key="2">
    <source>
        <dbReference type="EMBL" id="KAJ8375108.1"/>
    </source>
</evidence>
<dbReference type="EMBL" id="JAINUF010000002">
    <property type="protein sequence ID" value="KAJ8375108.1"/>
    <property type="molecule type" value="Genomic_DNA"/>
</dbReference>